<dbReference type="VEuPathDB" id="TriTrypDB:TcCLB.503777.4"/>
<dbReference type="VEuPathDB" id="TriTrypDB:TcCLB.510173.10"/>
<comment type="similarity">
    <text evidence="1">Belongs to the SEC3 family.</text>
</comment>
<dbReference type="GO" id="GO:0006893">
    <property type="term" value="P:Golgi to plasma membrane transport"/>
    <property type="evidence" value="ECO:0007669"/>
    <property type="project" value="TreeGrafter"/>
</dbReference>
<dbReference type="InterPro" id="IPR048628">
    <property type="entry name" value="Sec3_C"/>
</dbReference>
<feature type="domain" description="Exocyst complex component Sec3 C-terminal" evidence="7">
    <location>
        <begin position="922"/>
        <end position="1051"/>
    </location>
</feature>
<sequence length="1075" mass="120209">MATTGDELRSLVELVFRQRHEEVLTCESVVVIGRGASNKGSKARLLALCRPFAPSTPSSPSSVSQTTLNVVRVESGRVVKVKLVFVVARLVDVSHDGSFDATFNFGGSGMISVAFESHIQREMFVAAVRKVQRDLQPNVTTVSRDVRALLTDALGAEVEADAAARVKSLRHEKRRALTAEDEQRLQHFLGRHGFDDIRSTEKSLSMRQKEAELSSVEVLLASVGAWEVVRSRIVELVGDVEELESRIAQYSRQILSKKEQLQRIEHQSNTLQRKQRNLRKLHEHLEGLCGQLSLPPQTTALLLRLASVKDEDLVDFFAEGNNAQVLSVAMKHMRSLLQNKKLGTDYPITAVTERRAFFIEQRRMIAHRSKAYILATIGKYETTYLADRTRYSSKGQLVWRIHSELMAQLANIRDVITALLYIDLEGYIAVLRRYRVSMQRIYALEMHKFFKHMRTHVKKVGSRGPFLLGTRDYSMDEALNSRMETATITTAAGGETPRRLWGVGSSVASTPAASWTLTPHTGEGDGGEDGTLCLELPTAREEGLRLYDVANVRADAATSAATPGTTPNAIPAAATSYSFTSLASGWTGTFAGKLRPDLALAMVLETTFSVVLQEKETLQQCFGIIEKAPTEDDTSGLSRPFDDDPLLACEENPAKLLNESLLELFGGDKLVQFPPSKAGASSSSYSWPQDGDVGLIGVNKNNNNKHSCSSTIGNNAVQAEKGCYLLRQLVGIAEYCGEKCDRLYAVPVMAMLGAYRRDGTPTAESSFCQILLQALEHVVSSTISRSIAEQTTSIATCRKRHVVDPRGMLSCFTKLPVFIHHMETVHNALPPAVCNRSKYASITLSFVDQTFEALNYITNFGGTEPRREKKLSFIESIEKRASSWLEGLDNNPVKRGIIQQYRHHAFFCTFYTSLPSTAYAVELLRERYESSRRLRDHYEEVYLTRILLVKDFPEFGNFALVAEDLAQSHSREELRHHNALSVEAMGRILQCLPREVRSGISSSSRRMKKHFLRDVADRKEEKLFHCALLQHVWQHFSTLLLQKIEFLETLLRWPLYAGMEMTITRAEVLSLLQAA</sequence>
<evidence type="ECO:0000256" key="1">
    <source>
        <dbReference type="ARBA" id="ARBA00006518"/>
    </source>
</evidence>
<keyword evidence="4 5" id="KW-0175">Coiled coil</keyword>
<dbReference type="Pfam" id="PF09763">
    <property type="entry name" value="Sec3_CC"/>
    <property type="match status" value="1"/>
</dbReference>
<dbReference type="GO" id="GO:0000145">
    <property type="term" value="C:exocyst"/>
    <property type="evidence" value="ECO:0007669"/>
    <property type="project" value="InterPro"/>
</dbReference>
<dbReference type="VEuPathDB" id="TriTrypDB:ECC02_007807"/>
<evidence type="ECO:0000259" key="6">
    <source>
        <dbReference type="Pfam" id="PF09763"/>
    </source>
</evidence>
<dbReference type="VEuPathDB" id="TriTrypDB:TcYC6_0065250"/>
<dbReference type="GO" id="GO:0005886">
    <property type="term" value="C:plasma membrane"/>
    <property type="evidence" value="ECO:0007669"/>
    <property type="project" value="TreeGrafter"/>
</dbReference>
<reference evidence="8 9" key="1">
    <citation type="journal article" date="2018" name="Microb. Genom.">
        <title>Expanding an expanded genome: long-read sequencing of Trypanosoma cruzi.</title>
        <authorList>
            <person name="Berna L."/>
            <person name="Rodriguez M."/>
            <person name="Chiribao M.L."/>
            <person name="Parodi-Talice A."/>
            <person name="Pita S."/>
            <person name="Rijo G."/>
            <person name="Alvarez-Valin F."/>
            <person name="Robello C."/>
        </authorList>
    </citation>
    <scope>NUCLEOTIDE SEQUENCE [LARGE SCALE GENOMIC DNA]</scope>
    <source>
        <strain evidence="8 9">TCC</strain>
    </source>
</reference>
<dbReference type="VEuPathDB" id="TriTrypDB:C4B63_59g120"/>
<dbReference type="VEuPathDB" id="TriTrypDB:C3747_187g10"/>
<dbReference type="OMA" id="DHYASAK"/>
<evidence type="ECO:0000259" key="7">
    <source>
        <dbReference type="Pfam" id="PF20654"/>
    </source>
</evidence>
<dbReference type="Proteomes" id="UP000246078">
    <property type="component" value="Unassembled WGS sequence"/>
</dbReference>
<evidence type="ECO:0000256" key="2">
    <source>
        <dbReference type="ARBA" id="ARBA00022448"/>
    </source>
</evidence>
<feature type="coiled-coil region" evidence="5">
    <location>
        <begin position="233"/>
        <end position="284"/>
    </location>
</feature>
<dbReference type="VEuPathDB" id="TriTrypDB:BCY84_01851"/>
<dbReference type="VEuPathDB" id="TriTrypDB:Tc_MARK_9013"/>
<keyword evidence="2" id="KW-0813">Transport</keyword>
<proteinExistence type="inferred from homology"/>
<gene>
    <name evidence="8" type="ORF">C3747_187g10</name>
</gene>
<accession>A0A2V2W0V5</accession>
<dbReference type="GO" id="GO:0006887">
    <property type="term" value="P:exocytosis"/>
    <property type="evidence" value="ECO:0007669"/>
    <property type="project" value="UniProtKB-KW"/>
</dbReference>
<dbReference type="VEuPathDB" id="TriTrypDB:TcBrA4_0113110"/>
<dbReference type="InterPro" id="IPR019160">
    <property type="entry name" value="Sec3_CC"/>
</dbReference>
<dbReference type="VEuPathDB" id="TriTrypDB:TcCLB.506321.330"/>
<evidence type="ECO:0000256" key="5">
    <source>
        <dbReference type="SAM" id="Coils"/>
    </source>
</evidence>
<comment type="caution">
    <text evidence="8">The sequence shown here is derived from an EMBL/GenBank/DDBJ whole genome shotgun (WGS) entry which is preliminary data.</text>
</comment>
<protein>
    <submittedName>
        <fullName evidence="8">Uncharacterized protein</fullName>
    </submittedName>
</protein>
<evidence type="ECO:0000256" key="4">
    <source>
        <dbReference type="ARBA" id="ARBA00023054"/>
    </source>
</evidence>
<evidence type="ECO:0000313" key="8">
    <source>
        <dbReference type="EMBL" id="PWV02262.1"/>
    </source>
</evidence>
<dbReference type="OrthoDB" id="276486at2759"/>
<dbReference type="VEuPathDB" id="TriTrypDB:TcCL_NonESM07464"/>
<dbReference type="GO" id="GO:0005546">
    <property type="term" value="F:phosphatidylinositol-4,5-bisphosphate binding"/>
    <property type="evidence" value="ECO:0007669"/>
    <property type="project" value="TreeGrafter"/>
</dbReference>
<name>A0A2V2W0V5_TRYCR</name>
<dbReference type="EMBL" id="PRFC01000187">
    <property type="protein sequence ID" value="PWV02262.1"/>
    <property type="molecule type" value="Genomic_DNA"/>
</dbReference>
<evidence type="ECO:0000256" key="3">
    <source>
        <dbReference type="ARBA" id="ARBA00022483"/>
    </source>
</evidence>
<dbReference type="VEuPathDB" id="TriTrypDB:TcG_07070"/>
<organism evidence="8 9">
    <name type="scientific">Trypanosoma cruzi</name>
    <dbReference type="NCBI Taxonomy" id="5693"/>
    <lineage>
        <taxon>Eukaryota</taxon>
        <taxon>Discoba</taxon>
        <taxon>Euglenozoa</taxon>
        <taxon>Kinetoplastea</taxon>
        <taxon>Metakinetoplastina</taxon>
        <taxon>Trypanosomatida</taxon>
        <taxon>Trypanosomatidae</taxon>
        <taxon>Trypanosoma</taxon>
        <taxon>Schizotrypanum</taxon>
    </lineage>
</organism>
<dbReference type="Pfam" id="PF20654">
    <property type="entry name" value="Sec3_C-term"/>
    <property type="match status" value="1"/>
</dbReference>
<feature type="domain" description="Exocyst complex component Sec3 coiled-coil" evidence="6">
    <location>
        <begin position="198"/>
        <end position="331"/>
    </location>
</feature>
<dbReference type="VEuPathDB" id="TriTrypDB:TCDM_07488"/>
<dbReference type="PANTHER" id="PTHR16092:SF14">
    <property type="entry name" value="EXOCYST COMPLEX COMPONENT 1 ISOFORM X1"/>
    <property type="match status" value="1"/>
</dbReference>
<evidence type="ECO:0000313" key="9">
    <source>
        <dbReference type="Proteomes" id="UP000246078"/>
    </source>
</evidence>
<dbReference type="VEuPathDB" id="TriTrypDB:TCSYLVIO_010789"/>
<dbReference type="PANTHER" id="PTHR16092">
    <property type="entry name" value="SEC3/SYNTAXIN-RELATED"/>
    <property type="match status" value="1"/>
</dbReference>
<dbReference type="AlphaFoldDB" id="A0A2V2W0V5"/>
<keyword evidence="3" id="KW-0268">Exocytosis</keyword>